<dbReference type="Pfam" id="PF04343">
    <property type="entry name" value="DUF488"/>
    <property type="match status" value="1"/>
</dbReference>
<dbReference type="PANTHER" id="PTHR39337:SF1">
    <property type="entry name" value="BLR5642 PROTEIN"/>
    <property type="match status" value="1"/>
</dbReference>
<dbReference type="Proteomes" id="UP001589585">
    <property type="component" value="Unassembled WGS sequence"/>
</dbReference>
<keyword evidence="2" id="KW-1185">Reference proteome</keyword>
<name>A0ABV5FFR9_9FLAO</name>
<dbReference type="InterPro" id="IPR014519">
    <property type="entry name" value="UCP024492"/>
</dbReference>
<dbReference type="RefSeq" id="WP_379862515.1">
    <property type="nucleotide sequence ID" value="NZ_JBHMFC010000105.1"/>
</dbReference>
<accession>A0ABV5FFR9</accession>
<evidence type="ECO:0000313" key="1">
    <source>
        <dbReference type="EMBL" id="MFB9058270.1"/>
    </source>
</evidence>
<proteinExistence type="predicted"/>
<dbReference type="PIRSF" id="PIRSF024492">
    <property type="entry name" value="UCP024492"/>
    <property type="match status" value="1"/>
</dbReference>
<dbReference type="InterPro" id="IPR007438">
    <property type="entry name" value="DUF488"/>
</dbReference>
<protein>
    <submittedName>
        <fullName evidence="1">DUF488 family protein</fullName>
    </submittedName>
</protein>
<sequence>MVISDKIVWTIGHSTRAMDAFLELLTFYRIEQLVDVRRFPGSKRFPHFKKENLESVLPQKGLIYSHLEALGGRRKASVDSENTVWRHPSFRGYADYMETLEFKNTLHALVDMAKKKRCAIMCSEAVWWRCHRSMIADQLKAQGWKVYHIIDGHTPTEHPYTKPAQLKNGQLTYH</sequence>
<organism evidence="1 2">
    <name type="scientific">Mariniflexile ostreae</name>
    <dbReference type="NCBI Taxonomy" id="1520892"/>
    <lineage>
        <taxon>Bacteria</taxon>
        <taxon>Pseudomonadati</taxon>
        <taxon>Bacteroidota</taxon>
        <taxon>Flavobacteriia</taxon>
        <taxon>Flavobacteriales</taxon>
        <taxon>Flavobacteriaceae</taxon>
        <taxon>Mariniflexile</taxon>
    </lineage>
</organism>
<reference evidence="1 2" key="1">
    <citation type="submission" date="2024-09" db="EMBL/GenBank/DDBJ databases">
        <authorList>
            <person name="Sun Q."/>
            <person name="Mori K."/>
        </authorList>
    </citation>
    <scope>NUCLEOTIDE SEQUENCE [LARGE SCALE GENOMIC DNA]</scope>
    <source>
        <strain evidence="1 2">CECT 8622</strain>
    </source>
</reference>
<dbReference type="PANTHER" id="PTHR39337">
    <property type="entry name" value="BLR5642 PROTEIN"/>
    <property type="match status" value="1"/>
</dbReference>
<dbReference type="EMBL" id="JBHMFC010000105">
    <property type="protein sequence ID" value="MFB9058270.1"/>
    <property type="molecule type" value="Genomic_DNA"/>
</dbReference>
<gene>
    <name evidence="1" type="ORF">ACFFU9_16110</name>
</gene>
<comment type="caution">
    <text evidence="1">The sequence shown here is derived from an EMBL/GenBank/DDBJ whole genome shotgun (WGS) entry which is preliminary data.</text>
</comment>
<evidence type="ECO:0000313" key="2">
    <source>
        <dbReference type="Proteomes" id="UP001589585"/>
    </source>
</evidence>